<comment type="similarity">
    <text evidence="2">Belongs to the RNase H family.</text>
</comment>
<keyword evidence="7" id="KW-0378">Hydrolase</keyword>
<sequence length="545" mass="60670">MIFSCKQLTPPSFIFGGLELTFPKSTRWLGIILDQKLTFSEQVQKIKKIGNLSVLQLSRIVKSTYGLNPGLTRRLVLAVVYARVLFGSIAWYTRRNAKGVKEMLDGIYNQAARLITGLFKQTPLVFVKKGCGLKSLTTIHLKNTHSYILKALTYPSSHPIHPILRADLTDNRSTFPSVVQAMLLTRQPFNFLERPIETILPSPLPPWVSPVSEITNLGIKRTDVLALIPQQVEKERRQNTLVIFTDGSWIPSEGAGAAAVVHDSTRKAVVALPNHNTITNFETELIGIHLAIKLAKEMTSSPNASSIAGVAIFSDNQGALINSTHPIRSESGQALALANFLDCKTLGTQVRLYWSPGHEGLKSNEKADSLARSAAHSSAEGNSNEFACTLLPASLSKLRQTCGARILQEDDELQFAREDLACFGFRKDPLPVVRALDCLERGLATIIHQLRANNAPLKNFLFKIKATLDPRCPTCGVWETAQHFLMFCTRYRLQRQSLKKRLRRLKCGVNPDSFRSIMDNAKAMAEVGQFVLDTQRFPNIRKYLP</sequence>
<proteinExistence type="inferred from homology"/>
<dbReference type="PANTHER" id="PTHR10642:SF26">
    <property type="entry name" value="RIBONUCLEASE H1"/>
    <property type="match status" value="1"/>
</dbReference>
<evidence type="ECO:0000313" key="10">
    <source>
        <dbReference type="Proteomes" id="UP000037035"/>
    </source>
</evidence>
<dbReference type="InterPro" id="IPR050092">
    <property type="entry name" value="RNase_H"/>
</dbReference>
<dbReference type="VEuPathDB" id="FungiDB:VP01_599g3"/>
<reference evidence="9 10" key="1">
    <citation type="submission" date="2015-08" db="EMBL/GenBank/DDBJ databases">
        <title>Next Generation Sequencing and Analysis of the Genome of Puccinia sorghi L Schw, the Causal Agent of Maize Common Rust.</title>
        <authorList>
            <person name="Rochi L."/>
            <person name="Burguener G."/>
            <person name="Darino M."/>
            <person name="Turjanski A."/>
            <person name="Kreff E."/>
            <person name="Dieguez M.J."/>
            <person name="Sacco F."/>
        </authorList>
    </citation>
    <scope>NUCLEOTIDE SEQUENCE [LARGE SCALE GENOMIC DNA]</scope>
    <source>
        <strain evidence="9 10">RO10H11247</strain>
    </source>
</reference>
<evidence type="ECO:0000256" key="2">
    <source>
        <dbReference type="ARBA" id="ARBA00005300"/>
    </source>
</evidence>
<evidence type="ECO:0000256" key="5">
    <source>
        <dbReference type="ARBA" id="ARBA00022723"/>
    </source>
</evidence>
<dbReference type="InterPro" id="IPR012337">
    <property type="entry name" value="RNaseH-like_sf"/>
</dbReference>
<evidence type="ECO:0000256" key="7">
    <source>
        <dbReference type="ARBA" id="ARBA00022801"/>
    </source>
</evidence>
<evidence type="ECO:0000256" key="3">
    <source>
        <dbReference type="ARBA" id="ARBA00012180"/>
    </source>
</evidence>
<dbReference type="InterPro" id="IPR002156">
    <property type="entry name" value="RNaseH_domain"/>
</dbReference>
<evidence type="ECO:0000313" key="9">
    <source>
        <dbReference type="EMBL" id="KNZ47985.1"/>
    </source>
</evidence>
<evidence type="ECO:0000256" key="1">
    <source>
        <dbReference type="ARBA" id="ARBA00000077"/>
    </source>
</evidence>
<gene>
    <name evidence="9" type="ORF">VP01_599g3</name>
</gene>
<dbReference type="Proteomes" id="UP000037035">
    <property type="component" value="Unassembled WGS sequence"/>
</dbReference>
<dbReference type="OrthoDB" id="2507389at2759"/>
<dbReference type="EMBL" id="LAVV01011273">
    <property type="protein sequence ID" value="KNZ47985.1"/>
    <property type="molecule type" value="Genomic_DNA"/>
</dbReference>
<keyword evidence="6" id="KW-0255">Endonuclease</keyword>
<dbReference type="InterPro" id="IPR036397">
    <property type="entry name" value="RNaseH_sf"/>
</dbReference>
<evidence type="ECO:0000259" key="8">
    <source>
        <dbReference type="PROSITE" id="PS50879"/>
    </source>
</evidence>
<dbReference type="PROSITE" id="PS50879">
    <property type="entry name" value="RNASE_H_1"/>
    <property type="match status" value="1"/>
</dbReference>
<organism evidence="9 10">
    <name type="scientific">Puccinia sorghi</name>
    <dbReference type="NCBI Taxonomy" id="27349"/>
    <lineage>
        <taxon>Eukaryota</taxon>
        <taxon>Fungi</taxon>
        <taxon>Dikarya</taxon>
        <taxon>Basidiomycota</taxon>
        <taxon>Pucciniomycotina</taxon>
        <taxon>Pucciniomycetes</taxon>
        <taxon>Pucciniales</taxon>
        <taxon>Pucciniaceae</taxon>
        <taxon>Puccinia</taxon>
    </lineage>
</organism>
<keyword evidence="5" id="KW-0479">Metal-binding</keyword>
<comment type="catalytic activity">
    <reaction evidence="1">
        <text>Endonucleolytic cleavage to 5'-phosphomonoester.</text>
        <dbReference type="EC" id="3.1.26.4"/>
    </reaction>
</comment>
<dbReference type="PANTHER" id="PTHR10642">
    <property type="entry name" value="RIBONUCLEASE H1"/>
    <property type="match status" value="1"/>
</dbReference>
<dbReference type="CDD" id="cd09276">
    <property type="entry name" value="Rnase_HI_RT_non_LTR"/>
    <property type="match status" value="1"/>
</dbReference>
<protein>
    <recommendedName>
        <fullName evidence="3">ribonuclease H</fullName>
        <ecNumber evidence="3">3.1.26.4</ecNumber>
    </recommendedName>
</protein>
<dbReference type="Gene3D" id="3.30.420.10">
    <property type="entry name" value="Ribonuclease H-like superfamily/Ribonuclease H"/>
    <property type="match status" value="1"/>
</dbReference>
<dbReference type="Pfam" id="PF00075">
    <property type="entry name" value="RNase_H"/>
    <property type="match status" value="1"/>
</dbReference>
<dbReference type="STRING" id="27349.A0A0L6UJK5"/>
<feature type="domain" description="RNase H type-1" evidence="8">
    <location>
        <begin position="237"/>
        <end position="376"/>
    </location>
</feature>
<evidence type="ECO:0000256" key="6">
    <source>
        <dbReference type="ARBA" id="ARBA00022759"/>
    </source>
</evidence>
<accession>A0A0L6UJK5</accession>
<dbReference type="GO" id="GO:0046872">
    <property type="term" value="F:metal ion binding"/>
    <property type="evidence" value="ECO:0007669"/>
    <property type="project" value="UniProtKB-KW"/>
</dbReference>
<comment type="caution">
    <text evidence="9">The sequence shown here is derived from an EMBL/GenBank/DDBJ whole genome shotgun (WGS) entry which is preliminary data.</text>
</comment>
<dbReference type="SUPFAM" id="SSF53098">
    <property type="entry name" value="Ribonuclease H-like"/>
    <property type="match status" value="1"/>
</dbReference>
<dbReference type="GO" id="GO:0043137">
    <property type="term" value="P:DNA replication, removal of RNA primer"/>
    <property type="evidence" value="ECO:0007669"/>
    <property type="project" value="TreeGrafter"/>
</dbReference>
<dbReference type="EC" id="3.1.26.4" evidence="3"/>
<name>A0A0L6UJK5_9BASI</name>
<dbReference type="GO" id="GO:0004523">
    <property type="term" value="F:RNA-DNA hybrid ribonuclease activity"/>
    <property type="evidence" value="ECO:0007669"/>
    <property type="project" value="UniProtKB-EC"/>
</dbReference>
<evidence type="ECO:0000256" key="4">
    <source>
        <dbReference type="ARBA" id="ARBA00022722"/>
    </source>
</evidence>
<dbReference type="AlphaFoldDB" id="A0A0L6UJK5"/>
<keyword evidence="10" id="KW-1185">Reference proteome</keyword>
<keyword evidence="4" id="KW-0540">Nuclease</keyword>
<dbReference type="GO" id="GO:0003676">
    <property type="term" value="F:nucleic acid binding"/>
    <property type="evidence" value="ECO:0007669"/>
    <property type="project" value="InterPro"/>
</dbReference>